<sequence>MPLLAVSLLNAHERLVNGFNRERNITMRRTVGVTAATTIAAGLIATTPAAASSVPSETTTTATTPTTNASALDTHKKSRKCDKPKRKKFNISWSPGMSSTTFYFNNHCKETNHIKVWATDSVTHVTVCENVRVRPGVRGSKKIWGPAKGNIDMVTFGRCPW</sequence>
<comment type="caution">
    <text evidence="2">The sequence shown here is derived from an EMBL/GenBank/DDBJ whole genome shotgun (WGS) entry which is preliminary data.</text>
</comment>
<accession>A0ABW4SX46</accession>
<dbReference type="Proteomes" id="UP001597368">
    <property type="component" value="Unassembled WGS sequence"/>
</dbReference>
<reference evidence="3" key="1">
    <citation type="journal article" date="2019" name="Int. J. Syst. Evol. Microbiol.">
        <title>The Global Catalogue of Microorganisms (GCM) 10K type strain sequencing project: providing services to taxonomists for standard genome sequencing and annotation.</title>
        <authorList>
            <consortium name="The Broad Institute Genomics Platform"/>
            <consortium name="The Broad Institute Genome Sequencing Center for Infectious Disease"/>
            <person name="Wu L."/>
            <person name="Ma J."/>
        </authorList>
    </citation>
    <scope>NUCLEOTIDE SEQUENCE [LARGE SCALE GENOMIC DNA]</scope>
    <source>
        <strain evidence="3">ICMP 6774ER</strain>
    </source>
</reference>
<feature type="compositionally biased region" description="Low complexity" evidence="1">
    <location>
        <begin position="50"/>
        <end position="71"/>
    </location>
</feature>
<evidence type="ECO:0000313" key="3">
    <source>
        <dbReference type="Proteomes" id="UP001597368"/>
    </source>
</evidence>
<organism evidence="2 3">
    <name type="scientific">Nonomuraea mangrovi</name>
    <dbReference type="NCBI Taxonomy" id="2316207"/>
    <lineage>
        <taxon>Bacteria</taxon>
        <taxon>Bacillati</taxon>
        <taxon>Actinomycetota</taxon>
        <taxon>Actinomycetes</taxon>
        <taxon>Streptosporangiales</taxon>
        <taxon>Streptosporangiaceae</taxon>
        <taxon>Nonomuraea</taxon>
    </lineage>
</organism>
<dbReference type="EMBL" id="JBHUFV010000025">
    <property type="protein sequence ID" value="MFD1933191.1"/>
    <property type="molecule type" value="Genomic_DNA"/>
</dbReference>
<name>A0ABW4SX46_9ACTN</name>
<keyword evidence="3" id="KW-1185">Reference proteome</keyword>
<feature type="region of interest" description="Disordered" evidence="1">
    <location>
        <begin position="50"/>
        <end position="75"/>
    </location>
</feature>
<dbReference type="RefSeq" id="WP_379573237.1">
    <property type="nucleotide sequence ID" value="NZ_JBHUFV010000025.1"/>
</dbReference>
<evidence type="ECO:0000313" key="2">
    <source>
        <dbReference type="EMBL" id="MFD1933191.1"/>
    </source>
</evidence>
<proteinExistence type="predicted"/>
<protein>
    <submittedName>
        <fullName evidence="2">Uncharacterized protein</fullName>
    </submittedName>
</protein>
<gene>
    <name evidence="2" type="ORF">ACFSKW_17090</name>
</gene>
<evidence type="ECO:0000256" key="1">
    <source>
        <dbReference type="SAM" id="MobiDB-lite"/>
    </source>
</evidence>